<evidence type="ECO:0000313" key="1">
    <source>
        <dbReference type="EMBL" id="SEJ49654.1"/>
    </source>
</evidence>
<dbReference type="AlphaFoldDB" id="A0A1H6ZC57"/>
<gene>
    <name evidence="1" type="ORF">SAMN05192553_104295</name>
</gene>
<protein>
    <submittedName>
        <fullName evidence="1">Uncharacterized protein</fullName>
    </submittedName>
</protein>
<dbReference type="STRING" id="1416801.SAMN05192553_104295"/>
<accession>A0A1H6ZC57</accession>
<dbReference type="RefSeq" id="WP_092175619.1">
    <property type="nucleotide sequence ID" value="NZ_FNZH01000004.1"/>
</dbReference>
<dbReference type="EMBL" id="FNZH01000004">
    <property type="protein sequence ID" value="SEJ49654.1"/>
    <property type="molecule type" value="Genomic_DNA"/>
</dbReference>
<dbReference type="OrthoDB" id="709006at2"/>
<evidence type="ECO:0000313" key="2">
    <source>
        <dbReference type="Proteomes" id="UP000199403"/>
    </source>
</evidence>
<proteinExistence type="predicted"/>
<reference evidence="2" key="1">
    <citation type="submission" date="2016-10" db="EMBL/GenBank/DDBJ databases">
        <authorList>
            <person name="Varghese N."/>
            <person name="Submissions S."/>
        </authorList>
    </citation>
    <scope>NUCLEOTIDE SEQUENCE [LARGE SCALE GENOMIC DNA]</scope>
    <source>
        <strain evidence="2">IBRC-M 10761</strain>
    </source>
</reference>
<organism evidence="1 2">
    <name type="scientific">Cyclobacterium xiamenense</name>
    <dbReference type="NCBI Taxonomy" id="1297121"/>
    <lineage>
        <taxon>Bacteria</taxon>
        <taxon>Pseudomonadati</taxon>
        <taxon>Bacteroidota</taxon>
        <taxon>Cytophagia</taxon>
        <taxon>Cytophagales</taxon>
        <taxon>Cyclobacteriaceae</taxon>
        <taxon>Cyclobacterium</taxon>
    </lineage>
</organism>
<name>A0A1H6ZC57_9BACT</name>
<keyword evidence="2" id="KW-1185">Reference proteome</keyword>
<sequence length="131" mass="15392">MKTKYWRYLIGGIVAVLLLVMVYASLSQPGVQDLKGDYRELARYRNENNTGPVIRIFAVATDGKQWEEMRAYGDFMPHTKYGNTRVFFFDRDLGEIELSPEPPYFDAKWERYCIATYEKTAMGQVRWQQVD</sequence>
<dbReference type="Proteomes" id="UP000199403">
    <property type="component" value="Unassembled WGS sequence"/>
</dbReference>